<evidence type="ECO:0000256" key="9">
    <source>
        <dbReference type="SAM" id="MobiDB-lite"/>
    </source>
</evidence>
<dbReference type="InterPro" id="IPR044189">
    <property type="entry name" value="XPO4/7-like"/>
</dbReference>
<keyword evidence="4" id="KW-0813">Transport</keyword>
<organism evidence="11 12">
    <name type="scientific">Petromyzon marinus</name>
    <name type="common">Sea lamprey</name>
    <dbReference type="NCBI Taxonomy" id="7757"/>
    <lineage>
        <taxon>Eukaryota</taxon>
        <taxon>Metazoa</taxon>
        <taxon>Chordata</taxon>
        <taxon>Craniata</taxon>
        <taxon>Vertebrata</taxon>
        <taxon>Cyclostomata</taxon>
        <taxon>Hyperoartia</taxon>
        <taxon>Petromyzontiformes</taxon>
        <taxon>Petromyzontidae</taxon>
        <taxon>Petromyzon</taxon>
    </lineage>
</organism>
<dbReference type="PANTHER" id="PTHR12596">
    <property type="entry name" value="EXPORTIN 4,7-RELATED"/>
    <property type="match status" value="1"/>
</dbReference>
<keyword evidence="6" id="KW-0653">Protein transport</keyword>
<keyword evidence="5" id="KW-0963">Cytoplasm</keyword>
<evidence type="ECO:0000256" key="2">
    <source>
        <dbReference type="ARBA" id="ARBA00004496"/>
    </source>
</evidence>
<protein>
    <recommendedName>
        <fullName evidence="8">Exportin-4</fullName>
    </recommendedName>
</protein>
<keyword evidence="7" id="KW-0539">Nucleus</keyword>
<dbReference type="RefSeq" id="XP_032832549.1">
    <property type="nucleotide sequence ID" value="XM_032976658.1"/>
</dbReference>
<dbReference type="SUPFAM" id="SSF48371">
    <property type="entry name" value="ARM repeat"/>
    <property type="match status" value="1"/>
</dbReference>
<evidence type="ECO:0000256" key="1">
    <source>
        <dbReference type="ARBA" id="ARBA00004123"/>
    </source>
</evidence>
<dbReference type="InterPro" id="IPR011989">
    <property type="entry name" value="ARM-like"/>
</dbReference>
<evidence type="ECO:0000256" key="8">
    <source>
        <dbReference type="ARBA" id="ARBA00040444"/>
    </source>
</evidence>
<proteinExistence type="inferred from homology"/>
<dbReference type="GO" id="GO:0005049">
    <property type="term" value="F:nuclear export signal receptor activity"/>
    <property type="evidence" value="ECO:0007669"/>
    <property type="project" value="InterPro"/>
</dbReference>
<evidence type="ECO:0000313" key="11">
    <source>
        <dbReference type="Proteomes" id="UP001318040"/>
    </source>
</evidence>
<comment type="subcellular location">
    <subcellularLocation>
        <location evidence="2">Cytoplasm</location>
    </subcellularLocation>
    <subcellularLocation>
        <location evidence="1">Nucleus</location>
    </subcellularLocation>
</comment>
<comment type="similarity">
    <text evidence="3">Belongs to the exportin family.</text>
</comment>
<dbReference type="Pfam" id="PF08767">
    <property type="entry name" value="CRM1_C"/>
    <property type="match status" value="1"/>
</dbReference>
<gene>
    <name evidence="12" type="primary">XPO4</name>
</gene>
<dbReference type="CTD" id="64328"/>
<dbReference type="GO" id="GO:0005643">
    <property type="term" value="C:nuclear pore"/>
    <property type="evidence" value="ECO:0007669"/>
    <property type="project" value="TreeGrafter"/>
</dbReference>
<dbReference type="FunFam" id="1.25.10.10:FF:000130">
    <property type="entry name" value="Exportin 4"/>
    <property type="match status" value="1"/>
</dbReference>
<evidence type="ECO:0000256" key="3">
    <source>
        <dbReference type="ARBA" id="ARBA00009466"/>
    </source>
</evidence>
<accession>A0AAJ7XF89</accession>
<keyword evidence="11" id="KW-1185">Reference proteome</keyword>
<dbReference type="KEGG" id="pmrn:116955525"/>
<dbReference type="InterPro" id="IPR014877">
    <property type="entry name" value="XPO1_C_dom"/>
</dbReference>
<dbReference type="AlphaFoldDB" id="A0AAJ7XF89"/>
<name>A0AAJ7XF89_PETMA</name>
<dbReference type="Proteomes" id="UP001318040">
    <property type="component" value="Chromosome 60"/>
</dbReference>
<dbReference type="PANTHER" id="PTHR12596:SF1">
    <property type="entry name" value="EXPORTIN-4"/>
    <property type="match status" value="1"/>
</dbReference>
<sequence>MAAPSAHETIGQLECAAKALMAPPSLVTHEQRQHAEHIFLAFRKSKSPYAVCRHILETSRVDYVLFQAVTTIMEAAMREWVLLDHSTVESLRSFLLNYVLQRPGLQKFVREQILQAVAVIIKRGSADREQSLCCQSILGEVSHLVSSGNPAMQTLACCILTALLHEFASSSKTSSIGLSMERHAACKRAFQESELQQVFVLTVEMLQEFCKCPNLTAHMSSVFHRFLALANQVLSWNFLPPNLGRHYMALLEASQNVMLKPTASWRDSLLNARVLELFFQVSHARGAEDSDMAQDSLQCLTQLASLHGPVLPEADSQQEYLTHYIEGLLSIIDWVSRVELEDHEAIGISNVVYNLMSAFPRSALTALPSATFSSFISCLTLVTCSFGRSAALEEALDKDDRVYTEAYDRLLESWLNLVQDHRHFPKGFFTQPAIQIFNSYIQCHLSAPEGTRNLTSNGVSGPDEEEVNEVQEDDRDLFADQLASVGMLGRTAAEHCVPLLTRLLEERVSRLHGELQRHHQALLGSQAGPGLVSHEAPAVPLDDLYEDIHWLILVAGYVLADDTQGETPLVPAEIMELSIRQSEEVDMNATLRVLGSPGDKACSVPGCDNTDYVIRLVSGVLRVSEVESRAVRAELTSLLSPQMGKDVVWFLQRWVQAYLLPDEKHYAQLSLPFTAAFGQDTEGAQWIVGYLLEKVASNLSVWSSELELASDSVQLLITMVERKDRANMVMKCETLWGLAKRYAAQAPPLATLPGPVQRKLVRALVLAGSASLDDDSSSRYWAEILHPLENRFASALAHLDPRRLATATAAAAAATSAGGIGGSARAAADGSGDGGGGGGGGGGDAPAVSGAASRGGADGDAAALAALAAQRELCAVLEGLCGMAEAARADNAPRLFGFTLPFLQRGAGLVTLRTTAPDVANLVLELFVEVAHRQICYLSESKALKLYETCLELLRAYSKHALGWTRAEVCAEEEQYQDLLLIMELLTNLLSKEFIDFSDADEGFHAEVQVRGEGTQVSASDVVLYGLDIVLPLMSHDLLKFPSLCNHYFKLITFICELFPEKIAALPEELFKSFMLSLELGITAFSSDVAQLCLEALSPLVEQCVKSQQSDTPLHLATRHFLKVVVDVVLLKKFDTDLITSAGEALYCLICLHQAEYSELVEVLLSRQTDPLAYQRLADAFNKLTPGQLALSLERKHKTQFLKNLEEFLSNVRGFLCVK</sequence>
<feature type="region of interest" description="Disordered" evidence="9">
    <location>
        <begin position="820"/>
        <end position="851"/>
    </location>
</feature>
<dbReference type="Gene3D" id="1.25.10.10">
    <property type="entry name" value="Leucine-rich Repeat Variant"/>
    <property type="match status" value="2"/>
</dbReference>
<evidence type="ECO:0000313" key="12">
    <source>
        <dbReference type="RefSeq" id="XP_032832549.1"/>
    </source>
</evidence>
<evidence type="ECO:0000259" key="10">
    <source>
        <dbReference type="Pfam" id="PF08767"/>
    </source>
</evidence>
<dbReference type="GO" id="GO:0006611">
    <property type="term" value="P:protein export from nucleus"/>
    <property type="evidence" value="ECO:0007669"/>
    <property type="project" value="TreeGrafter"/>
</dbReference>
<evidence type="ECO:0000256" key="7">
    <source>
        <dbReference type="ARBA" id="ARBA00023242"/>
    </source>
</evidence>
<evidence type="ECO:0000256" key="5">
    <source>
        <dbReference type="ARBA" id="ARBA00022490"/>
    </source>
</evidence>
<dbReference type="GO" id="GO:0005737">
    <property type="term" value="C:cytoplasm"/>
    <property type="evidence" value="ECO:0007669"/>
    <property type="project" value="UniProtKB-SubCell"/>
</dbReference>
<feature type="compositionally biased region" description="Low complexity" evidence="9">
    <location>
        <begin position="820"/>
        <end position="830"/>
    </location>
</feature>
<dbReference type="InterPro" id="IPR016024">
    <property type="entry name" value="ARM-type_fold"/>
</dbReference>
<reference evidence="12" key="1">
    <citation type="submission" date="2025-08" db="UniProtKB">
        <authorList>
            <consortium name="RefSeq"/>
        </authorList>
    </citation>
    <scope>IDENTIFICATION</scope>
    <source>
        <tissue evidence="12">Sperm</tissue>
    </source>
</reference>
<feature type="compositionally biased region" description="Gly residues" evidence="9">
    <location>
        <begin position="831"/>
        <end position="844"/>
    </location>
</feature>
<evidence type="ECO:0000256" key="6">
    <source>
        <dbReference type="ARBA" id="ARBA00022927"/>
    </source>
</evidence>
<feature type="domain" description="Exportin-1 C-terminal" evidence="10">
    <location>
        <begin position="1030"/>
        <end position="1216"/>
    </location>
</feature>
<evidence type="ECO:0000256" key="4">
    <source>
        <dbReference type="ARBA" id="ARBA00022448"/>
    </source>
</evidence>